<dbReference type="EMBL" id="AGSI01000019">
    <property type="protein sequence ID" value="EIE19313.1"/>
    <property type="molecule type" value="Genomic_DNA"/>
</dbReference>
<dbReference type="GO" id="GO:0008237">
    <property type="term" value="F:metallopeptidase activity"/>
    <property type="evidence" value="ECO:0007669"/>
    <property type="project" value="InterPro"/>
</dbReference>
<evidence type="ECO:0000313" key="2">
    <source>
        <dbReference type="Proteomes" id="UP000007264"/>
    </source>
</evidence>
<dbReference type="SUPFAM" id="SSF55486">
    <property type="entry name" value="Metalloproteases ('zincins'), catalytic domain"/>
    <property type="match status" value="1"/>
</dbReference>
<organism evidence="1 2">
    <name type="scientific">Coccomyxa subellipsoidea (strain C-169)</name>
    <name type="common">Green microalga</name>
    <dbReference type="NCBI Taxonomy" id="574566"/>
    <lineage>
        <taxon>Eukaryota</taxon>
        <taxon>Viridiplantae</taxon>
        <taxon>Chlorophyta</taxon>
        <taxon>core chlorophytes</taxon>
        <taxon>Trebouxiophyceae</taxon>
        <taxon>Trebouxiophyceae incertae sedis</taxon>
        <taxon>Coccomyxaceae</taxon>
        <taxon>Coccomyxa</taxon>
        <taxon>Coccomyxa subellipsoidea</taxon>
    </lineage>
</organism>
<proteinExistence type="predicted"/>
<accession>I0YLP4</accession>
<keyword evidence="2" id="KW-1185">Reference proteome</keyword>
<dbReference type="Gene3D" id="3.40.390.10">
    <property type="entry name" value="Collagenase (Catalytic Domain)"/>
    <property type="match status" value="1"/>
</dbReference>
<gene>
    <name evidence="1" type="ORF">COCSUDRAFT_58606</name>
</gene>
<dbReference type="STRING" id="574566.I0YLP4"/>
<evidence type="ECO:0000313" key="1">
    <source>
        <dbReference type="EMBL" id="EIE19313.1"/>
    </source>
</evidence>
<reference evidence="1 2" key="1">
    <citation type="journal article" date="2012" name="Genome Biol.">
        <title>The genome of the polar eukaryotic microalga coccomyxa subellipsoidea reveals traits of cold adaptation.</title>
        <authorList>
            <person name="Blanc G."/>
            <person name="Agarkova I."/>
            <person name="Grimwood J."/>
            <person name="Kuo A."/>
            <person name="Brueggeman A."/>
            <person name="Dunigan D."/>
            <person name="Gurnon J."/>
            <person name="Ladunga I."/>
            <person name="Lindquist E."/>
            <person name="Lucas S."/>
            <person name="Pangilinan J."/>
            <person name="Proschold T."/>
            <person name="Salamov A."/>
            <person name="Schmutz J."/>
            <person name="Weeks D."/>
            <person name="Yamada T."/>
            <person name="Claverie J.M."/>
            <person name="Grigoriev I."/>
            <person name="Van Etten J."/>
            <person name="Lomsadze A."/>
            <person name="Borodovsky M."/>
        </authorList>
    </citation>
    <scope>NUCLEOTIDE SEQUENCE [LARGE SCALE GENOMIC DNA]</scope>
    <source>
        <strain evidence="1 2">C-169</strain>
    </source>
</reference>
<dbReference type="InterPro" id="IPR024079">
    <property type="entry name" value="MetalloPept_cat_dom_sf"/>
</dbReference>
<name>I0YLP4_COCSC</name>
<dbReference type="OrthoDB" id="406838at2759"/>
<dbReference type="RefSeq" id="XP_005643857.1">
    <property type="nucleotide sequence ID" value="XM_005643800.1"/>
</dbReference>
<dbReference type="AlphaFoldDB" id="I0YLP4"/>
<comment type="caution">
    <text evidence="1">The sequence shown here is derived from an EMBL/GenBank/DDBJ whole genome shotgun (WGS) entry which is preliminary data.</text>
</comment>
<dbReference type="KEGG" id="csl:COCSUDRAFT_58606"/>
<dbReference type="Proteomes" id="UP000007264">
    <property type="component" value="Unassembled WGS sequence"/>
</dbReference>
<dbReference type="eggNOG" id="ENOG502SH8B">
    <property type="taxonomic scope" value="Eukaryota"/>
</dbReference>
<dbReference type="GeneID" id="17037253"/>
<sequence>MNKKRTRPGAVETTEPMEASDLDNPRCACYAAQFDTSAPNETIDPAIVDDPGFSETIARFLSGTSLSAFKTSYTCITQARAQPDQLFLGWNGKVTLWRPQSTINFAAYAGGYPTADHAIFAAYHLNEAVGYWNATKFGVTFKWVKKLADAEFVLAYGGDGGDTLARAFFPNAEDLNTVFVYKRAFDPDTVNYQSNIFAHEEGGAVLFGKTNPNSVMSYKFPPVIQKTDKETVRRLYKLREGDKIENFLVDKVAPNN</sequence>
<protein>
    <submittedName>
        <fullName evidence="1">Uncharacterized protein</fullName>
    </submittedName>
</protein>